<gene>
    <name evidence="1" type="ORF">BGAL_0093g00260</name>
</gene>
<name>A0A4S8R5C0_9HELO</name>
<keyword evidence="2" id="KW-1185">Reference proteome</keyword>
<dbReference type="InterPro" id="IPR029063">
    <property type="entry name" value="SAM-dependent_MTases_sf"/>
</dbReference>
<dbReference type="Gene3D" id="3.40.50.150">
    <property type="entry name" value="Vaccinia Virus protein VP39"/>
    <property type="match status" value="1"/>
</dbReference>
<evidence type="ECO:0000313" key="1">
    <source>
        <dbReference type="EMBL" id="THV51982.1"/>
    </source>
</evidence>
<comment type="caution">
    <text evidence="1">The sequence shown here is derived from an EMBL/GenBank/DDBJ whole genome shotgun (WGS) entry which is preliminary data.</text>
</comment>
<accession>A0A4S8R5C0</accession>
<protein>
    <submittedName>
        <fullName evidence="1">Uncharacterized protein</fullName>
    </submittedName>
</protein>
<evidence type="ECO:0000313" key="2">
    <source>
        <dbReference type="Proteomes" id="UP000308671"/>
    </source>
</evidence>
<dbReference type="OrthoDB" id="8300214at2759"/>
<dbReference type="EMBL" id="PQXL01000093">
    <property type="protein sequence ID" value="THV51982.1"/>
    <property type="molecule type" value="Genomic_DNA"/>
</dbReference>
<dbReference type="Proteomes" id="UP000308671">
    <property type="component" value="Unassembled WGS sequence"/>
</dbReference>
<sequence>MSETVIPQEILNTYFPKKSDLPTERDDERNEMLLAQIRHRVELVCLFTSLTCPSSPSSDHQYPISPSLSSPSSIYNVKITSQQNLIKRKPGCGQGDTTLVLAAQVGANGQVDAVDPGDPDYGSPWTLSQAQSQLKYGPLGHRITFHNSFPIPFLQSLLTSLSSSSSTTQDSRPYTHIILSHSTFYFSSPSLFPQLISYISSLSLSSPQTSKSTPIVLTKETQICIAEWDLSAPSPAQFPHLLAVMLQAVSEGFKKEGEEGSGNVRCVRSTTQMRKVMREEGWKVKREMVKEGRGLEDGVWEVRNVGRWKEGELKRVKDVAGKEDREGKRGNVLEMMYNVLDASLGNVEGGVKGVEAMGVWVASFGREDW</sequence>
<proteinExistence type="predicted"/>
<organism evidence="1 2">
    <name type="scientific">Botrytis galanthina</name>
    <dbReference type="NCBI Taxonomy" id="278940"/>
    <lineage>
        <taxon>Eukaryota</taxon>
        <taxon>Fungi</taxon>
        <taxon>Dikarya</taxon>
        <taxon>Ascomycota</taxon>
        <taxon>Pezizomycotina</taxon>
        <taxon>Leotiomycetes</taxon>
        <taxon>Helotiales</taxon>
        <taxon>Sclerotiniaceae</taxon>
        <taxon>Botrytis</taxon>
    </lineage>
</organism>
<reference evidence="1 2" key="1">
    <citation type="submission" date="2017-12" db="EMBL/GenBank/DDBJ databases">
        <title>Comparative genomics of Botrytis spp.</title>
        <authorList>
            <person name="Valero-Jimenez C.A."/>
            <person name="Tapia P."/>
            <person name="Veloso J."/>
            <person name="Silva-Moreno E."/>
            <person name="Staats M."/>
            <person name="Valdes J.H."/>
            <person name="Van Kan J.A.L."/>
        </authorList>
    </citation>
    <scope>NUCLEOTIDE SEQUENCE [LARGE SCALE GENOMIC DNA]</scope>
    <source>
        <strain evidence="1 2">MUCL435</strain>
    </source>
</reference>
<dbReference type="AlphaFoldDB" id="A0A4S8R5C0"/>
<dbReference type="SUPFAM" id="SSF53335">
    <property type="entry name" value="S-adenosyl-L-methionine-dependent methyltransferases"/>
    <property type="match status" value="1"/>
</dbReference>